<protein>
    <recommendedName>
        <fullName evidence="3">YbbR-like domain-containing protein</fullName>
    </recommendedName>
</protein>
<organism evidence="1 2">
    <name type="scientific">Rudanella paleaurantiibacter</name>
    <dbReference type="NCBI Taxonomy" id="2614655"/>
    <lineage>
        <taxon>Bacteria</taxon>
        <taxon>Pseudomonadati</taxon>
        <taxon>Bacteroidota</taxon>
        <taxon>Cytophagia</taxon>
        <taxon>Cytophagales</taxon>
        <taxon>Cytophagaceae</taxon>
        <taxon>Rudanella</taxon>
    </lineage>
</organism>
<comment type="caution">
    <text evidence="1">The sequence shown here is derived from an EMBL/GenBank/DDBJ whole genome shotgun (WGS) entry which is preliminary data.</text>
</comment>
<proteinExistence type="predicted"/>
<dbReference type="EMBL" id="WELI01000003">
    <property type="protein sequence ID" value="KAB7731490.1"/>
    <property type="molecule type" value="Genomic_DNA"/>
</dbReference>
<dbReference type="RefSeq" id="WP_152123963.1">
    <property type="nucleotide sequence ID" value="NZ_WELI01000003.1"/>
</dbReference>
<accession>A0A7J5U1H6</accession>
<dbReference type="AlphaFoldDB" id="A0A7J5U1H6"/>
<evidence type="ECO:0000313" key="1">
    <source>
        <dbReference type="EMBL" id="KAB7731490.1"/>
    </source>
</evidence>
<reference evidence="1 2" key="1">
    <citation type="submission" date="2019-10" db="EMBL/GenBank/DDBJ databases">
        <title>Rudanella paleaurantiibacter sp. nov., isolated from sludge.</title>
        <authorList>
            <person name="Xu S.Q."/>
        </authorList>
    </citation>
    <scope>NUCLEOTIDE SEQUENCE [LARGE SCALE GENOMIC DNA]</scope>
    <source>
        <strain evidence="1 2">HX-22-17</strain>
    </source>
</reference>
<keyword evidence="2" id="KW-1185">Reference proteome</keyword>
<name>A0A7J5U1H6_9BACT</name>
<evidence type="ECO:0008006" key="3">
    <source>
        <dbReference type="Google" id="ProtNLM"/>
    </source>
</evidence>
<dbReference type="Proteomes" id="UP000488299">
    <property type="component" value="Unassembled WGS sequence"/>
</dbReference>
<gene>
    <name evidence="1" type="ORF">F5984_09085</name>
</gene>
<sequence length="230" mass="25781">MASPNASTRTFQPIKLLACVLVAGLFWLLNALNKDGYSLNVEFPVRFVYNDSMYVPTSPLPKTVMVNVSGNGWNLLGHAWLSFRTPSVDYVVRSPLRESTLNTSAMTASLSEQIKNLRVNYVIADTLELGFEQRMSRTIHLVPDSLHLDMAPRFVVTSLINIRPETITVEGPRRLIQGLSDTLMVRIPGKRIADNYDEEIPINHFRHPLLKASANRVSVSFEVGELLSTQ</sequence>
<evidence type="ECO:0000313" key="2">
    <source>
        <dbReference type="Proteomes" id="UP000488299"/>
    </source>
</evidence>